<proteinExistence type="predicted"/>
<protein>
    <submittedName>
        <fullName evidence="2">Uncharacterized protein</fullName>
    </submittedName>
</protein>
<feature type="compositionally biased region" description="Basic and acidic residues" evidence="1">
    <location>
        <begin position="25"/>
        <end position="43"/>
    </location>
</feature>
<evidence type="ECO:0000256" key="1">
    <source>
        <dbReference type="SAM" id="MobiDB-lite"/>
    </source>
</evidence>
<evidence type="ECO:0000313" key="3">
    <source>
        <dbReference type="Proteomes" id="UP001519863"/>
    </source>
</evidence>
<organism evidence="2 3">
    <name type="scientific">Actinoplanes hulinensis</name>
    <dbReference type="NCBI Taxonomy" id="1144547"/>
    <lineage>
        <taxon>Bacteria</taxon>
        <taxon>Bacillati</taxon>
        <taxon>Actinomycetota</taxon>
        <taxon>Actinomycetes</taxon>
        <taxon>Micromonosporales</taxon>
        <taxon>Micromonosporaceae</taxon>
        <taxon>Actinoplanes</taxon>
    </lineage>
</organism>
<dbReference type="Proteomes" id="UP001519863">
    <property type="component" value="Unassembled WGS sequence"/>
</dbReference>
<feature type="region of interest" description="Disordered" evidence="1">
    <location>
        <begin position="1"/>
        <end position="56"/>
    </location>
</feature>
<sequence length="341" mass="37600">MSARKSAPQGARLSLFAHALRLHQRHPDEPLPRDGEPFPDKAAHQGGLPGSRGPRRDGAEVAEILDRYFGDPSASPADLADAFHGVHVPIHRNDHIAAAALRAKRKRVRRTGRWLVRHSTDRCSATVGLALLATDWHEDDVPLIRTIGLLSNRFGPLAAEALSRRPGGVAALLWLAQRTSGWGRVYVIEALCRSGPYEARDWLLRNACDGDFLNGYFAGKVATTAHLHEAITRNDVDDELVDHTGRLLRIMTECGGMGMTLRDYPPADQVLSAHAAHLARRPPTFYRYVNAAVTGTDHYLELLRRPDWVAAARAGFADDPDYLEWFADTVAVRLGLPDFSA</sequence>
<accession>A0ABS7BGX4</accession>
<reference evidence="2 3" key="1">
    <citation type="journal article" date="2013" name="Antonie Van Leeuwenhoek">
        <title>Actinoplanes hulinensis sp. nov., a novel actinomycete isolated from soybean root (Glycine max (L.) Merr).</title>
        <authorList>
            <person name="Shen Y."/>
            <person name="Liu C."/>
            <person name="Wang X."/>
            <person name="Zhao J."/>
            <person name="Jia F."/>
            <person name="Zhang Y."/>
            <person name="Wang L."/>
            <person name="Yang D."/>
            <person name="Xiang W."/>
        </authorList>
    </citation>
    <scope>NUCLEOTIDE SEQUENCE [LARGE SCALE GENOMIC DNA]</scope>
    <source>
        <strain evidence="2 3">NEAU-M9</strain>
    </source>
</reference>
<keyword evidence="3" id="KW-1185">Reference proteome</keyword>
<evidence type="ECO:0000313" key="2">
    <source>
        <dbReference type="EMBL" id="MBW6440073.1"/>
    </source>
</evidence>
<comment type="caution">
    <text evidence="2">The sequence shown here is derived from an EMBL/GenBank/DDBJ whole genome shotgun (WGS) entry which is preliminary data.</text>
</comment>
<dbReference type="RefSeq" id="WP_220149191.1">
    <property type="nucleotide sequence ID" value="NZ_JAHXZI010000036.1"/>
</dbReference>
<name>A0ABS7BGX4_9ACTN</name>
<dbReference type="EMBL" id="JAHXZI010000036">
    <property type="protein sequence ID" value="MBW6440073.1"/>
    <property type="molecule type" value="Genomic_DNA"/>
</dbReference>
<gene>
    <name evidence="2" type="ORF">KZ829_40755</name>
</gene>